<evidence type="ECO:0000256" key="3">
    <source>
        <dbReference type="SAM" id="SignalP"/>
    </source>
</evidence>
<evidence type="ECO:0000256" key="2">
    <source>
        <dbReference type="ARBA" id="ARBA00022729"/>
    </source>
</evidence>
<dbReference type="SUPFAM" id="SSF53822">
    <property type="entry name" value="Periplasmic binding protein-like I"/>
    <property type="match status" value="1"/>
</dbReference>
<proteinExistence type="inferred from homology"/>
<dbReference type="InterPro" id="IPR028082">
    <property type="entry name" value="Peripla_BP_I"/>
</dbReference>
<evidence type="ECO:0000313" key="5">
    <source>
        <dbReference type="EMBL" id="MDA0160315.1"/>
    </source>
</evidence>
<evidence type="ECO:0000313" key="6">
    <source>
        <dbReference type="Proteomes" id="UP001149140"/>
    </source>
</evidence>
<reference evidence="5" key="1">
    <citation type="submission" date="2022-10" db="EMBL/GenBank/DDBJ databases">
        <title>The WGS of Solirubrobacter ginsenosidimutans DSM 21036.</title>
        <authorList>
            <person name="Jiang Z."/>
        </authorList>
    </citation>
    <scope>NUCLEOTIDE SEQUENCE</scope>
    <source>
        <strain evidence="5">DSM 21036</strain>
    </source>
</reference>
<dbReference type="Gene3D" id="3.40.50.2300">
    <property type="match status" value="2"/>
</dbReference>
<comment type="similarity">
    <text evidence="1">Belongs to the leucine-binding protein family.</text>
</comment>
<organism evidence="5 6">
    <name type="scientific">Solirubrobacter ginsenosidimutans</name>
    <dbReference type="NCBI Taxonomy" id="490573"/>
    <lineage>
        <taxon>Bacteria</taxon>
        <taxon>Bacillati</taxon>
        <taxon>Actinomycetota</taxon>
        <taxon>Thermoleophilia</taxon>
        <taxon>Solirubrobacterales</taxon>
        <taxon>Solirubrobacteraceae</taxon>
        <taxon>Solirubrobacter</taxon>
    </lineage>
</organism>
<keyword evidence="6" id="KW-1185">Reference proteome</keyword>
<dbReference type="InterPro" id="IPR028081">
    <property type="entry name" value="Leu-bd"/>
</dbReference>
<dbReference type="InterPro" id="IPR051010">
    <property type="entry name" value="BCAA_transport"/>
</dbReference>
<sequence length="395" mass="40995">MRKGFRPIAGVICLALAAGVAACGSDDGGGSSTNASGGGGLSGTIKIGAPLDTSGSAGIAVVGTDEQKGEQFAVDEINASKFLGNAKLELKVVDTKAAKETAVQTVIDMTRTDKVDAIVGFTLSPSFLAAGPQAQAAKIPTIAVGLSGTGVTEVGDYIFRVYPALVEFYKKEDPKIVQALGAKTAAYFYSSDSSNVAEQYQFRRKTLEALGIKTVAAQGVVTDAIDYQPQLTKIKNANPDVLVVDVNGGQDETLLAQLEQAGLKVPLMGDVGWGAPNVVSNPTAQCAIFTTTWDVDSTAGKNPEFVKAYAAKNGAKPSQYAAWGYDGVWMLATAMKQAGTKDPAKVRATLAGLKGMSGALGDYDIGTNRVPTQPGVTFQIQDKKLVPWAADKPCS</sequence>
<dbReference type="Proteomes" id="UP001149140">
    <property type="component" value="Unassembled WGS sequence"/>
</dbReference>
<evidence type="ECO:0000259" key="4">
    <source>
        <dbReference type="Pfam" id="PF13458"/>
    </source>
</evidence>
<dbReference type="PROSITE" id="PS51257">
    <property type="entry name" value="PROKAR_LIPOPROTEIN"/>
    <property type="match status" value="1"/>
</dbReference>
<dbReference type="RefSeq" id="WP_270039095.1">
    <property type="nucleotide sequence ID" value="NZ_JAPDOD010000005.1"/>
</dbReference>
<evidence type="ECO:0000256" key="1">
    <source>
        <dbReference type="ARBA" id="ARBA00010062"/>
    </source>
</evidence>
<accession>A0A9X3MQ85</accession>
<keyword evidence="2 3" id="KW-0732">Signal</keyword>
<dbReference type="Pfam" id="PF13458">
    <property type="entry name" value="Peripla_BP_6"/>
    <property type="match status" value="1"/>
</dbReference>
<protein>
    <submittedName>
        <fullName evidence="5">ABC transporter substrate-binding protein</fullName>
    </submittedName>
</protein>
<dbReference type="PANTHER" id="PTHR30483:SF6">
    <property type="entry name" value="PERIPLASMIC BINDING PROTEIN OF ABC TRANSPORTER FOR NATURAL AMINO ACIDS"/>
    <property type="match status" value="1"/>
</dbReference>
<feature type="chain" id="PRO_5040838567" evidence="3">
    <location>
        <begin position="23"/>
        <end position="395"/>
    </location>
</feature>
<gene>
    <name evidence="5" type="ORF">OM076_08570</name>
</gene>
<dbReference type="EMBL" id="JAPDOD010000005">
    <property type="protein sequence ID" value="MDA0160315.1"/>
    <property type="molecule type" value="Genomic_DNA"/>
</dbReference>
<dbReference type="AlphaFoldDB" id="A0A9X3MQ85"/>
<feature type="domain" description="Leucine-binding protein" evidence="4">
    <location>
        <begin position="44"/>
        <end position="382"/>
    </location>
</feature>
<comment type="caution">
    <text evidence="5">The sequence shown here is derived from an EMBL/GenBank/DDBJ whole genome shotgun (WGS) entry which is preliminary data.</text>
</comment>
<dbReference type="PANTHER" id="PTHR30483">
    <property type="entry name" value="LEUCINE-SPECIFIC-BINDING PROTEIN"/>
    <property type="match status" value="1"/>
</dbReference>
<feature type="signal peptide" evidence="3">
    <location>
        <begin position="1"/>
        <end position="22"/>
    </location>
</feature>
<name>A0A9X3MQ85_9ACTN</name>